<dbReference type="RefSeq" id="WP_183617180.1">
    <property type="nucleotide sequence ID" value="NZ_JACIDY010000005.1"/>
</dbReference>
<evidence type="ECO:0000256" key="5">
    <source>
        <dbReference type="RuleBase" id="RU363041"/>
    </source>
</evidence>
<keyword evidence="7" id="KW-1185">Reference proteome</keyword>
<feature type="transmembrane region" description="Helical" evidence="5">
    <location>
        <begin position="72"/>
        <end position="91"/>
    </location>
</feature>
<dbReference type="PANTHER" id="PTHR43701">
    <property type="entry name" value="MEMBRANE TRANSPORTER PROTEIN MJ0441-RELATED"/>
    <property type="match status" value="1"/>
</dbReference>
<proteinExistence type="inferred from homology"/>
<evidence type="ECO:0000313" key="6">
    <source>
        <dbReference type="EMBL" id="MBB3940571.1"/>
    </source>
</evidence>
<dbReference type="InterPro" id="IPR051598">
    <property type="entry name" value="TSUP/Inactive_protease-like"/>
</dbReference>
<dbReference type="PANTHER" id="PTHR43701:SF2">
    <property type="entry name" value="MEMBRANE TRANSPORTER PROTEIN YJNA-RELATED"/>
    <property type="match status" value="1"/>
</dbReference>
<feature type="transmembrane region" description="Helical" evidence="5">
    <location>
        <begin position="6"/>
        <end position="24"/>
    </location>
</feature>
<organism evidence="6 7">
    <name type="scientific">Novosphingobium fluoreni</name>
    <dbReference type="NCBI Taxonomy" id="1391222"/>
    <lineage>
        <taxon>Bacteria</taxon>
        <taxon>Pseudomonadati</taxon>
        <taxon>Pseudomonadota</taxon>
        <taxon>Alphaproteobacteria</taxon>
        <taxon>Sphingomonadales</taxon>
        <taxon>Sphingomonadaceae</taxon>
        <taxon>Novosphingobium</taxon>
    </lineage>
</organism>
<dbReference type="EMBL" id="JACIDY010000005">
    <property type="protein sequence ID" value="MBB3940571.1"/>
    <property type="molecule type" value="Genomic_DNA"/>
</dbReference>
<gene>
    <name evidence="6" type="ORF">GGR39_002228</name>
</gene>
<feature type="transmembrane region" description="Helical" evidence="5">
    <location>
        <begin position="190"/>
        <end position="210"/>
    </location>
</feature>
<feature type="transmembrane region" description="Helical" evidence="5">
    <location>
        <begin position="31"/>
        <end position="52"/>
    </location>
</feature>
<evidence type="ECO:0000256" key="3">
    <source>
        <dbReference type="ARBA" id="ARBA00022989"/>
    </source>
</evidence>
<comment type="similarity">
    <text evidence="5">Belongs to the 4-toluene sulfonate uptake permease (TSUP) (TC 2.A.102) family.</text>
</comment>
<keyword evidence="5" id="KW-1003">Cell membrane</keyword>
<evidence type="ECO:0000313" key="7">
    <source>
        <dbReference type="Proteomes" id="UP000561459"/>
    </source>
</evidence>
<evidence type="ECO:0000256" key="1">
    <source>
        <dbReference type="ARBA" id="ARBA00004141"/>
    </source>
</evidence>
<accession>A0A7W6C6T0</accession>
<evidence type="ECO:0000256" key="2">
    <source>
        <dbReference type="ARBA" id="ARBA00022692"/>
    </source>
</evidence>
<dbReference type="AlphaFoldDB" id="A0A7W6C6T0"/>
<keyword evidence="2 5" id="KW-0812">Transmembrane</keyword>
<feature type="transmembrane region" description="Helical" evidence="5">
    <location>
        <begin position="145"/>
        <end position="178"/>
    </location>
</feature>
<feature type="transmembrane region" description="Helical" evidence="5">
    <location>
        <begin position="103"/>
        <end position="125"/>
    </location>
</feature>
<evidence type="ECO:0000256" key="4">
    <source>
        <dbReference type="ARBA" id="ARBA00023136"/>
    </source>
</evidence>
<reference evidence="6 7" key="1">
    <citation type="submission" date="2020-08" db="EMBL/GenBank/DDBJ databases">
        <title>Genomic Encyclopedia of Type Strains, Phase IV (KMG-IV): sequencing the most valuable type-strain genomes for metagenomic binning, comparative biology and taxonomic classification.</title>
        <authorList>
            <person name="Goeker M."/>
        </authorList>
    </citation>
    <scope>NUCLEOTIDE SEQUENCE [LARGE SCALE GENOMIC DNA]</scope>
    <source>
        <strain evidence="6 7">DSM 27568</strain>
    </source>
</reference>
<sequence>MTEIYYSLAGALVGFLVGLTGVGGGSLMAPILVLGFGFAPSLAVGTDLWFATLTKCVGGAVHRRVGSPDWKVIGRLAMGSVPAAILTLLFLANVEGGKLNSAVLMKLLGVMLVITAVLVPVKHIIHAPVTKLRGLLGERLAITQLVMTIAAGAIVGVLVTLTSIGAGALVAVALMFLYPLRLSAKSLVGTDIVHAIPLALIAAIGHSWLGNVNWELLGMLLIGSIPGVIVGSLAAGKVSETGVRLALAGMLAFSGIKMLAA</sequence>
<comment type="caution">
    <text evidence="6">The sequence shown here is derived from an EMBL/GenBank/DDBJ whole genome shotgun (WGS) entry which is preliminary data.</text>
</comment>
<dbReference type="Pfam" id="PF01925">
    <property type="entry name" value="TauE"/>
    <property type="match status" value="1"/>
</dbReference>
<keyword evidence="4 5" id="KW-0472">Membrane</keyword>
<feature type="transmembrane region" description="Helical" evidence="5">
    <location>
        <begin position="216"/>
        <end position="235"/>
    </location>
</feature>
<dbReference type="Proteomes" id="UP000561459">
    <property type="component" value="Unassembled WGS sequence"/>
</dbReference>
<dbReference type="InterPro" id="IPR002781">
    <property type="entry name" value="TM_pro_TauE-like"/>
</dbReference>
<keyword evidence="3 5" id="KW-1133">Transmembrane helix</keyword>
<protein>
    <recommendedName>
        <fullName evidence="5">Probable membrane transporter protein</fullName>
    </recommendedName>
</protein>
<dbReference type="GO" id="GO:0005886">
    <property type="term" value="C:plasma membrane"/>
    <property type="evidence" value="ECO:0007669"/>
    <property type="project" value="UniProtKB-SubCell"/>
</dbReference>
<name>A0A7W6C6T0_9SPHN</name>
<comment type="subcellular location">
    <subcellularLocation>
        <location evidence="5">Cell membrane</location>
        <topology evidence="5">Multi-pass membrane protein</topology>
    </subcellularLocation>
    <subcellularLocation>
        <location evidence="1">Membrane</location>
        <topology evidence="1">Multi-pass membrane protein</topology>
    </subcellularLocation>
</comment>